<sequence>MSKNYIEEVLLVIFIIGFMSYLDERNLNLFDVTKILSFMPVLLIGMLVYIFIDKHRKNKD</sequence>
<dbReference type="RefSeq" id="WP_163067540.1">
    <property type="nucleotide sequence ID" value="NZ_CP048649.1"/>
</dbReference>
<keyword evidence="1" id="KW-1133">Transmembrane helix</keyword>
<dbReference type="AlphaFoldDB" id="A0A858BXY2"/>
<organism evidence="2 3">
    <name type="scientific">Aminipila butyrica</name>
    <dbReference type="NCBI Taxonomy" id="433296"/>
    <lineage>
        <taxon>Bacteria</taxon>
        <taxon>Bacillati</taxon>
        <taxon>Bacillota</taxon>
        <taxon>Clostridia</taxon>
        <taxon>Peptostreptococcales</taxon>
        <taxon>Anaerovoracaceae</taxon>
        <taxon>Aminipila</taxon>
    </lineage>
</organism>
<protein>
    <submittedName>
        <fullName evidence="2">Uncharacterized protein</fullName>
    </submittedName>
</protein>
<dbReference type="EMBL" id="CP048649">
    <property type="protein sequence ID" value="QIB70302.1"/>
    <property type="molecule type" value="Genomic_DNA"/>
</dbReference>
<evidence type="ECO:0000313" key="3">
    <source>
        <dbReference type="Proteomes" id="UP000466848"/>
    </source>
</evidence>
<feature type="transmembrane region" description="Helical" evidence="1">
    <location>
        <begin position="5"/>
        <end position="22"/>
    </location>
</feature>
<evidence type="ECO:0000313" key="2">
    <source>
        <dbReference type="EMBL" id="QIB70302.1"/>
    </source>
</evidence>
<keyword evidence="1" id="KW-0472">Membrane</keyword>
<proteinExistence type="predicted"/>
<evidence type="ECO:0000256" key="1">
    <source>
        <dbReference type="SAM" id="Phobius"/>
    </source>
</evidence>
<dbReference type="KEGG" id="abut:Ami103574_13820"/>
<keyword evidence="3" id="KW-1185">Reference proteome</keyword>
<accession>A0A858BXY2</accession>
<keyword evidence="1" id="KW-0812">Transmembrane</keyword>
<gene>
    <name evidence="2" type="ORF">Ami103574_13820</name>
</gene>
<feature type="transmembrane region" description="Helical" evidence="1">
    <location>
        <begin position="34"/>
        <end position="52"/>
    </location>
</feature>
<reference evidence="2 3" key="1">
    <citation type="submission" date="2020-02" db="EMBL/GenBank/DDBJ databases">
        <authorList>
            <person name="Kim Y.B."/>
            <person name="Roh S.W."/>
        </authorList>
    </citation>
    <scope>NUCLEOTIDE SEQUENCE [LARGE SCALE GENOMIC DNA]</scope>
    <source>
        <strain evidence="2 3">DSM 103574</strain>
    </source>
</reference>
<name>A0A858BXY2_9FIRM</name>
<dbReference type="Proteomes" id="UP000466848">
    <property type="component" value="Chromosome"/>
</dbReference>